<keyword evidence="2" id="KW-1185">Reference proteome</keyword>
<dbReference type="AlphaFoldDB" id="A0A4Y2QXU6"/>
<gene>
    <name evidence="1" type="ORF">AVEN_113360_1</name>
</gene>
<sequence length="188" mass="21731">MLKEMTSVGLSQVREPEEADIESWYFFLPIFQQPTLKRIIWIPSTSCPGENRNEPQRIDFSAPNIFPSIRNVSLMAFLCPSGFRGFSEYSQSLKSSFKETPLICKRRPPSFRICVYYNNQSLLKLTVERQRKILIHLREDFMILERKQSAYFISTSTSQSKTILEVVLTSRVNACSCGVDLESEDIKL</sequence>
<evidence type="ECO:0000313" key="1">
    <source>
        <dbReference type="EMBL" id="GBN68207.1"/>
    </source>
</evidence>
<evidence type="ECO:0000313" key="2">
    <source>
        <dbReference type="Proteomes" id="UP000499080"/>
    </source>
</evidence>
<proteinExistence type="predicted"/>
<protein>
    <submittedName>
        <fullName evidence="1">Uncharacterized protein</fullName>
    </submittedName>
</protein>
<name>A0A4Y2QXU6_ARAVE</name>
<dbReference type="EMBL" id="BGPR01015155">
    <property type="protein sequence ID" value="GBN68207.1"/>
    <property type="molecule type" value="Genomic_DNA"/>
</dbReference>
<accession>A0A4Y2QXU6</accession>
<organism evidence="1 2">
    <name type="scientific">Araneus ventricosus</name>
    <name type="common">Orbweaver spider</name>
    <name type="synonym">Epeira ventricosa</name>
    <dbReference type="NCBI Taxonomy" id="182803"/>
    <lineage>
        <taxon>Eukaryota</taxon>
        <taxon>Metazoa</taxon>
        <taxon>Ecdysozoa</taxon>
        <taxon>Arthropoda</taxon>
        <taxon>Chelicerata</taxon>
        <taxon>Arachnida</taxon>
        <taxon>Araneae</taxon>
        <taxon>Araneomorphae</taxon>
        <taxon>Entelegynae</taxon>
        <taxon>Araneoidea</taxon>
        <taxon>Araneidae</taxon>
        <taxon>Araneus</taxon>
    </lineage>
</organism>
<reference evidence="1 2" key="1">
    <citation type="journal article" date="2019" name="Sci. Rep.">
        <title>Orb-weaving spider Araneus ventricosus genome elucidates the spidroin gene catalogue.</title>
        <authorList>
            <person name="Kono N."/>
            <person name="Nakamura H."/>
            <person name="Ohtoshi R."/>
            <person name="Moran D.A.P."/>
            <person name="Shinohara A."/>
            <person name="Yoshida Y."/>
            <person name="Fujiwara M."/>
            <person name="Mori M."/>
            <person name="Tomita M."/>
            <person name="Arakawa K."/>
        </authorList>
    </citation>
    <scope>NUCLEOTIDE SEQUENCE [LARGE SCALE GENOMIC DNA]</scope>
</reference>
<comment type="caution">
    <text evidence="1">The sequence shown here is derived from an EMBL/GenBank/DDBJ whole genome shotgun (WGS) entry which is preliminary data.</text>
</comment>
<dbReference type="Proteomes" id="UP000499080">
    <property type="component" value="Unassembled WGS sequence"/>
</dbReference>